<dbReference type="GO" id="GO:0009401">
    <property type="term" value="P:phosphoenolpyruvate-dependent sugar phosphotransferase system"/>
    <property type="evidence" value="ECO:0007669"/>
    <property type="project" value="TreeGrafter"/>
</dbReference>
<dbReference type="SUPFAM" id="SSF51569">
    <property type="entry name" value="Aldolase"/>
    <property type="match status" value="1"/>
</dbReference>
<dbReference type="PANTHER" id="PTHR32502:SF2">
    <property type="entry name" value="D-TAGATOSE-1,6-BISPHOSPHATE ALDOLASE SUBUNIT KBAZ"/>
    <property type="match status" value="1"/>
</dbReference>
<dbReference type="PANTHER" id="PTHR32502">
    <property type="entry name" value="N-ACETYLGALACTOSAMINE PERMEASE II COMPONENT-RELATED"/>
    <property type="match status" value="1"/>
</dbReference>
<gene>
    <name evidence="2" type="ORF">EXM22_00025</name>
    <name evidence="3" type="ORF">EXM22_18145</name>
</gene>
<dbReference type="KEGG" id="ock:EXM22_18145"/>
<dbReference type="InterPro" id="IPR050303">
    <property type="entry name" value="GatZ_KbaZ_carbometab"/>
</dbReference>
<dbReference type="OrthoDB" id="1672942at2"/>
<dbReference type="EMBL" id="CP036150">
    <property type="protein sequence ID" value="QEN06452.1"/>
    <property type="molecule type" value="Genomic_DNA"/>
</dbReference>
<evidence type="ECO:0000256" key="1">
    <source>
        <dbReference type="ARBA" id="ARBA00005007"/>
    </source>
</evidence>
<dbReference type="Pfam" id="PF08013">
    <property type="entry name" value="GatZ_KbaZ-like"/>
    <property type="match status" value="1"/>
</dbReference>
<dbReference type="EC" id="4.1.2.40" evidence="2"/>
<dbReference type="Gene3D" id="1.10.400.20">
    <property type="entry name" value="putative tagatose 6-phosphate kinase domain like"/>
    <property type="match status" value="1"/>
</dbReference>
<organism evidence="2 4">
    <name type="scientific">Oceanispirochaeta crateris</name>
    <dbReference type="NCBI Taxonomy" id="2518645"/>
    <lineage>
        <taxon>Bacteria</taxon>
        <taxon>Pseudomonadati</taxon>
        <taxon>Spirochaetota</taxon>
        <taxon>Spirochaetia</taxon>
        <taxon>Spirochaetales</taxon>
        <taxon>Spirochaetaceae</taxon>
        <taxon>Oceanispirochaeta</taxon>
    </lineage>
</organism>
<dbReference type="GO" id="GO:0005975">
    <property type="term" value="P:carbohydrate metabolic process"/>
    <property type="evidence" value="ECO:0007669"/>
    <property type="project" value="InterPro"/>
</dbReference>
<keyword evidence="2" id="KW-0456">Lyase</keyword>
<name>A0A5C1QJW4_9SPIO</name>
<evidence type="ECO:0000313" key="3">
    <source>
        <dbReference type="EMBL" id="QEN09811.1"/>
    </source>
</evidence>
<protein>
    <submittedName>
        <fullName evidence="2">D-tagatose-bisphosphate aldolase, class II, non-catalytic subunit</fullName>
        <ecNumber evidence="2">4.1.2.40</ecNumber>
    </submittedName>
</protein>
<dbReference type="InterPro" id="IPR013785">
    <property type="entry name" value="Aldolase_TIM"/>
</dbReference>
<dbReference type="NCBIfam" id="TIGR02810">
    <property type="entry name" value="agaZ_gatZ"/>
    <property type="match status" value="1"/>
</dbReference>
<proteinExistence type="predicted"/>
<dbReference type="KEGG" id="ock:EXM22_00025"/>
<reference evidence="2 4" key="1">
    <citation type="submission" date="2019-02" db="EMBL/GenBank/DDBJ databases">
        <title>Complete Genome Sequence and Methylome Analysis of free living Spirochaetas.</title>
        <authorList>
            <person name="Fomenkov A."/>
            <person name="Dubinina G."/>
            <person name="Leshcheva N."/>
            <person name="Mikheeva N."/>
            <person name="Grabovich M."/>
            <person name="Vincze T."/>
            <person name="Roberts R.J."/>
        </authorList>
    </citation>
    <scope>NUCLEOTIDE SEQUENCE [LARGE SCALE GENOMIC DNA]</scope>
    <source>
        <strain evidence="2 4">K2</strain>
    </source>
</reference>
<sequence>MTATREFLNLMKNNKAGKATGLYSVCSAHPDVIKACMLQARDDGSIVLIESTSNQVDQFGGYTGMVPAEFVNYVKGLAQESELPFEKVLLGGDHLGPNAWQGEPAEEAMAKARDLIAAYVKAGYKKIHLDASMFCADDKGDRHKPLADEIVSSRAAELCSVAEKTFTESFGGESDIIYIIGTEVPIPGGAQEEEETVTPTPALNAKNTIAVTKAAFEARGLHSAWKRVIGLVVQPGVEFGDDQVFHYDSKAAADLSAMIEGNPQFVYEAHSTDYQSETGLSRLVKDHYCILKVGPWLTFAYREALFALESMEIELLGHQRGVKLSGLKATLEKVMQENPGYWKKYYPGTAEQQHFKRKYSFSDRSRYYWPNKELQASVALLKKNLNEGGISLSLLSQYMPNQYTAVQEGQIKLSAEELIISRIRDVAGVYARACGFGKCC</sequence>
<dbReference type="RefSeq" id="WP_149484535.1">
    <property type="nucleotide sequence ID" value="NZ_CP036150.1"/>
</dbReference>
<dbReference type="EMBL" id="CP036150">
    <property type="protein sequence ID" value="QEN09811.1"/>
    <property type="molecule type" value="Genomic_DNA"/>
</dbReference>
<dbReference type="Proteomes" id="UP000324209">
    <property type="component" value="Chromosome"/>
</dbReference>
<dbReference type="InterPro" id="IPR012062">
    <property type="entry name" value="GatZ/KbaZ-like"/>
</dbReference>
<dbReference type="GO" id="GO:0005886">
    <property type="term" value="C:plasma membrane"/>
    <property type="evidence" value="ECO:0007669"/>
    <property type="project" value="TreeGrafter"/>
</dbReference>
<dbReference type="GO" id="GO:0009025">
    <property type="term" value="F:tagatose-bisphosphate aldolase activity"/>
    <property type="evidence" value="ECO:0007669"/>
    <property type="project" value="UniProtKB-EC"/>
</dbReference>
<dbReference type="PIRSF" id="PIRSF009264">
    <property type="entry name" value="TagBP_ald_AgaZ"/>
    <property type="match status" value="1"/>
</dbReference>
<dbReference type="AlphaFoldDB" id="A0A5C1QJW4"/>
<accession>A0A5C1QJW4</accession>
<evidence type="ECO:0000313" key="2">
    <source>
        <dbReference type="EMBL" id="QEN06452.1"/>
    </source>
</evidence>
<evidence type="ECO:0000313" key="4">
    <source>
        <dbReference type="Proteomes" id="UP000324209"/>
    </source>
</evidence>
<keyword evidence="4" id="KW-1185">Reference proteome</keyword>
<dbReference type="Gene3D" id="3.20.20.70">
    <property type="entry name" value="Aldolase class I"/>
    <property type="match status" value="1"/>
</dbReference>
<comment type="pathway">
    <text evidence="1">Carbohydrate metabolism.</text>
</comment>